<dbReference type="GO" id="GO:0007018">
    <property type="term" value="P:microtubule-based movement"/>
    <property type="evidence" value="ECO:0007669"/>
    <property type="project" value="InterPro"/>
</dbReference>
<dbReference type="PANTHER" id="PTHR47117:SF6">
    <property type="entry name" value="KINESIN-LIKE PROTEIN KIF16B"/>
    <property type="match status" value="1"/>
</dbReference>
<dbReference type="Proteomes" id="UP001497497">
    <property type="component" value="Unassembled WGS sequence"/>
</dbReference>
<evidence type="ECO:0000259" key="8">
    <source>
        <dbReference type="PROSITE" id="PS50067"/>
    </source>
</evidence>
<dbReference type="InterPro" id="IPR008984">
    <property type="entry name" value="SMAD_FHA_dom_sf"/>
</dbReference>
<dbReference type="GO" id="GO:0005524">
    <property type="term" value="F:ATP binding"/>
    <property type="evidence" value="ECO:0007669"/>
    <property type="project" value="UniProtKB-UniRule"/>
</dbReference>
<evidence type="ECO:0000256" key="2">
    <source>
        <dbReference type="ARBA" id="ARBA00022840"/>
    </source>
</evidence>
<keyword evidence="4 5" id="KW-0505">Motor protein</keyword>
<keyword evidence="6" id="KW-0493">Microtubule</keyword>
<dbReference type="PRINTS" id="PR00380">
    <property type="entry name" value="KINESINHEAVY"/>
</dbReference>
<dbReference type="Pfam" id="PF00225">
    <property type="entry name" value="Kinesin"/>
    <property type="match status" value="1"/>
</dbReference>
<dbReference type="PROSITE" id="PS00411">
    <property type="entry name" value="KINESIN_MOTOR_1"/>
    <property type="match status" value="1"/>
</dbReference>
<feature type="domain" description="Kinesin motor" evidence="8">
    <location>
        <begin position="4"/>
        <end position="390"/>
    </location>
</feature>
<keyword evidence="1 5" id="KW-0547">Nucleotide-binding</keyword>
<organism evidence="9 10">
    <name type="scientific">Lymnaea stagnalis</name>
    <name type="common">Great pond snail</name>
    <name type="synonym">Helix stagnalis</name>
    <dbReference type="NCBI Taxonomy" id="6523"/>
    <lineage>
        <taxon>Eukaryota</taxon>
        <taxon>Metazoa</taxon>
        <taxon>Spiralia</taxon>
        <taxon>Lophotrochozoa</taxon>
        <taxon>Mollusca</taxon>
        <taxon>Gastropoda</taxon>
        <taxon>Heterobranchia</taxon>
        <taxon>Euthyneura</taxon>
        <taxon>Panpulmonata</taxon>
        <taxon>Hygrophila</taxon>
        <taxon>Lymnaeoidea</taxon>
        <taxon>Lymnaeidae</taxon>
        <taxon>Lymnaea</taxon>
    </lineage>
</organism>
<dbReference type="AlphaFoldDB" id="A0AAV2HQS7"/>
<comment type="similarity">
    <text evidence="5 6">Belongs to the TRAFAC class myosin-kinesin ATPase superfamily. Kinesin family.</text>
</comment>
<dbReference type="SUPFAM" id="SSF52540">
    <property type="entry name" value="P-loop containing nucleoside triphosphate hydrolases"/>
    <property type="match status" value="1"/>
</dbReference>
<gene>
    <name evidence="9" type="ORF">GSLYS_00010172001</name>
</gene>
<dbReference type="InterPro" id="IPR019821">
    <property type="entry name" value="Kinesin_motor_CS"/>
</dbReference>
<dbReference type="InterPro" id="IPR036961">
    <property type="entry name" value="Kinesin_motor_dom_sf"/>
</dbReference>
<feature type="binding site" evidence="5">
    <location>
        <begin position="105"/>
        <end position="112"/>
    </location>
    <ligand>
        <name>ATP</name>
        <dbReference type="ChEBI" id="CHEBI:30616"/>
    </ligand>
</feature>
<keyword evidence="3 7" id="KW-0175">Coiled coil</keyword>
<dbReference type="SUPFAM" id="SSF49879">
    <property type="entry name" value="SMAD/FHA domain"/>
    <property type="match status" value="1"/>
</dbReference>
<dbReference type="GO" id="GO:0003777">
    <property type="term" value="F:microtubule motor activity"/>
    <property type="evidence" value="ECO:0007669"/>
    <property type="project" value="InterPro"/>
</dbReference>
<dbReference type="Pfam" id="PF00498">
    <property type="entry name" value="FHA"/>
    <property type="match status" value="1"/>
</dbReference>
<dbReference type="SMART" id="SM00129">
    <property type="entry name" value="KISc"/>
    <property type="match status" value="1"/>
</dbReference>
<keyword evidence="10" id="KW-1185">Reference proteome</keyword>
<evidence type="ECO:0000256" key="7">
    <source>
        <dbReference type="SAM" id="Coils"/>
    </source>
</evidence>
<evidence type="ECO:0000256" key="6">
    <source>
        <dbReference type="RuleBase" id="RU000394"/>
    </source>
</evidence>
<protein>
    <recommendedName>
        <fullName evidence="6">Kinesin-like protein</fullName>
    </recommendedName>
</protein>
<dbReference type="InterPro" id="IPR000253">
    <property type="entry name" value="FHA_dom"/>
</dbReference>
<proteinExistence type="inferred from homology"/>
<comment type="caution">
    <text evidence="9">The sequence shown here is derived from an EMBL/GenBank/DDBJ whole genome shotgun (WGS) entry which is preliminary data.</text>
</comment>
<dbReference type="PANTHER" id="PTHR47117">
    <property type="entry name" value="STAR-RELATED LIPID TRANSFER PROTEIN 9"/>
    <property type="match status" value="1"/>
</dbReference>
<dbReference type="InterPro" id="IPR027417">
    <property type="entry name" value="P-loop_NTPase"/>
</dbReference>
<evidence type="ECO:0000256" key="3">
    <source>
        <dbReference type="ARBA" id="ARBA00023054"/>
    </source>
</evidence>
<keyword evidence="2 5" id="KW-0067">ATP-binding</keyword>
<dbReference type="FunFam" id="3.40.850.10:FF:000021">
    <property type="entry name" value="kinesin-like protein KIF16B isoform X1"/>
    <property type="match status" value="1"/>
</dbReference>
<evidence type="ECO:0000256" key="1">
    <source>
        <dbReference type="ARBA" id="ARBA00022741"/>
    </source>
</evidence>
<name>A0AAV2HQS7_LYMST</name>
<dbReference type="PROSITE" id="PS50067">
    <property type="entry name" value="KINESIN_MOTOR_2"/>
    <property type="match status" value="1"/>
</dbReference>
<dbReference type="Gene3D" id="3.40.850.10">
    <property type="entry name" value="Kinesin motor domain"/>
    <property type="match status" value="1"/>
</dbReference>
<evidence type="ECO:0000313" key="9">
    <source>
        <dbReference type="EMBL" id="CAL1536259.1"/>
    </source>
</evidence>
<evidence type="ECO:0000256" key="4">
    <source>
        <dbReference type="ARBA" id="ARBA00023175"/>
    </source>
</evidence>
<evidence type="ECO:0000256" key="5">
    <source>
        <dbReference type="PROSITE-ProRule" id="PRU00283"/>
    </source>
</evidence>
<reference evidence="9 10" key="1">
    <citation type="submission" date="2024-04" db="EMBL/GenBank/DDBJ databases">
        <authorList>
            <consortium name="Genoscope - CEA"/>
            <person name="William W."/>
        </authorList>
    </citation>
    <scope>NUCLEOTIDE SEQUENCE [LARGE SCALE GENOMIC DNA]</scope>
</reference>
<dbReference type="Gene3D" id="2.60.200.20">
    <property type="match status" value="1"/>
</dbReference>
<dbReference type="GO" id="GO:0005874">
    <property type="term" value="C:microtubule"/>
    <property type="evidence" value="ECO:0007669"/>
    <property type="project" value="UniProtKB-KW"/>
</dbReference>
<dbReference type="GO" id="GO:0008017">
    <property type="term" value="F:microtubule binding"/>
    <property type="evidence" value="ECO:0007669"/>
    <property type="project" value="InterPro"/>
</dbReference>
<accession>A0AAV2HQS7</accession>
<sequence>MASNIRVAVRVRPLNKKEREAGARNIISSTGNTVSLTNVNVEGQAEYGDHRERVKHFTFDYCYDGASEHSDTDMVACQELIYQDMGTEVLQAALEGYNACMFAYGQTGTGKTYTMMGYPKSTICFVSLLFQALFSHIEESPVEDNVTFRIEISFLEIYNERVRDLLQTRRRKERYTLKVREHPKHGPYVKDLSKYVVKDFSEIQALIDRGNENRTTASTHMHKHSSRSHAIVTVNLSQAKFEDNLPSEIISKVNLVDLAGSERADPSYHSEYKGRIKEGAYINKSLVTLGNVISVLAQRSLLNFSTESITSSQSARSSVDFLEFPHRVNSPTRRTRGLYIPYRDSVLTWLLKDSLGGNSKTLMIATISPASQYYGDTLSTLRYAQRAKSIVNKPKINEDDNVRLIRELRAQIEMLKRELEKARKLSPHYIRTISTSFSQEESESNRRKEAILEEIEIKKEQVVAEWLKKLGMQVPGSPGSSLYATTSNLVFCLENGLKVQHELKEGRTFFGRDDQQSDHFKELMGSDVLPNHCHIDSEDGEIRLSPEVGALCYVNSQIITEPVLLKHGDKIQMGKLNTFTFQQTQEIIEKLTNSGLESRLSVQCSSEDVSRSSSMNDLTMVSSSSFKTYDQK</sequence>
<feature type="coiled-coil region" evidence="7">
    <location>
        <begin position="398"/>
        <end position="465"/>
    </location>
</feature>
<dbReference type="EMBL" id="CAXITT010000225">
    <property type="protein sequence ID" value="CAL1536259.1"/>
    <property type="molecule type" value="Genomic_DNA"/>
</dbReference>
<dbReference type="InterPro" id="IPR001752">
    <property type="entry name" value="Kinesin_motor_dom"/>
</dbReference>
<evidence type="ECO:0000313" key="10">
    <source>
        <dbReference type="Proteomes" id="UP001497497"/>
    </source>
</evidence>